<dbReference type="InterPro" id="IPR006121">
    <property type="entry name" value="HMA_dom"/>
</dbReference>
<dbReference type="GO" id="GO:0016020">
    <property type="term" value="C:membrane"/>
    <property type="evidence" value="ECO:0007669"/>
    <property type="project" value="UniProtKB-SubCell"/>
</dbReference>
<accession>A0ABD3DDG7</accession>
<evidence type="ECO:0000256" key="1">
    <source>
        <dbReference type="ARBA" id="ARBA00004170"/>
    </source>
</evidence>
<gene>
    <name evidence="7" type="ORF">CASFOL_015363</name>
</gene>
<comment type="subcellular location">
    <subcellularLocation>
        <location evidence="1">Membrane</location>
        <topology evidence="1">Peripheral membrane protein</topology>
    </subcellularLocation>
</comment>
<dbReference type="PANTHER" id="PTHR45868:SF19">
    <property type="entry name" value="HEAVY METAL-ASSOCIATED ISOPRENYLATED PLANT PROTEIN 37"/>
    <property type="match status" value="1"/>
</dbReference>
<name>A0ABD3DDG7_9LAMI</name>
<dbReference type="PROSITE" id="PS50846">
    <property type="entry name" value="HMA_2"/>
    <property type="match status" value="1"/>
</dbReference>
<sequence>MWKMAKDEEQEEMKFKFVKIKTHVLKVHIHCQGCMHKVKKLLRKVEGVYEVRIEVDEHKVTVLGKVDSWRLIEKLAKSGKHAEIWTPPKCNSFRNKTYLNKQPSLMDGFDSVDYKPRDENVPMWEFESYPKTNHRARAKLGENMWGQDDDIVSDMGSDMSGDMESDMSSDMGRMDYNYPGHYAPEQFDSFKNIYAEMPLYEYQYQLPAAMDNMQGPMYNNYYPYQMMYNNYFPYPTMYNNYYPYL</sequence>
<dbReference type="PANTHER" id="PTHR45868">
    <property type="entry name" value="HEAVY METAL-ASSOCIATED ISOPRENYLATED PLANT PROTEIN 33-RELATED"/>
    <property type="match status" value="1"/>
</dbReference>
<dbReference type="SUPFAM" id="SSF55008">
    <property type="entry name" value="HMA, heavy metal-associated domain"/>
    <property type="match status" value="1"/>
</dbReference>
<dbReference type="AlphaFoldDB" id="A0ABD3DDG7"/>
<keyword evidence="3" id="KW-0479">Metal-binding</keyword>
<evidence type="ECO:0000259" key="6">
    <source>
        <dbReference type="PROSITE" id="PS50846"/>
    </source>
</evidence>
<proteinExistence type="inferred from homology"/>
<evidence type="ECO:0000313" key="7">
    <source>
        <dbReference type="EMBL" id="KAL3640395.1"/>
    </source>
</evidence>
<organism evidence="7 8">
    <name type="scientific">Castilleja foliolosa</name>
    <dbReference type="NCBI Taxonomy" id="1961234"/>
    <lineage>
        <taxon>Eukaryota</taxon>
        <taxon>Viridiplantae</taxon>
        <taxon>Streptophyta</taxon>
        <taxon>Embryophyta</taxon>
        <taxon>Tracheophyta</taxon>
        <taxon>Spermatophyta</taxon>
        <taxon>Magnoliopsida</taxon>
        <taxon>eudicotyledons</taxon>
        <taxon>Gunneridae</taxon>
        <taxon>Pentapetalae</taxon>
        <taxon>asterids</taxon>
        <taxon>lamiids</taxon>
        <taxon>Lamiales</taxon>
        <taxon>Orobanchaceae</taxon>
        <taxon>Pedicularideae</taxon>
        <taxon>Castillejinae</taxon>
        <taxon>Castilleja</taxon>
    </lineage>
</organism>
<dbReference type="FunFam" id="3.30.70.100:FF:000008">
    <property type="entry name" value="Copper transport protein ATOX1"/>
    <property type="match status" value="1"/>
</dbReference>
<evidence type="ECO:0000256" key="3">
    <source>
        <dbReference type="ARBA" id="ARBA00022723"/>
    </source>
</evidence>
<feature type="domain" description="HMA" evidence="6">
    <location>
        <begin position="20"/>
        <end position="83"/>
    </location>
</feature>
<comment type="caution">
    <text evidence="7">The sequence shown here is derived from an EMBL/GenBank/DDBJ whole genome shotgun (WGS) entry which is preliminary data.</text>
</comment>
<dbReference type="InterPro" id="IPR036163">
    <property type="entry name" value="HMA_dom_sf"/>
</dbReference>
<comment type="similarity">
    <text evidence="5">Belongs to the HIPP family.</text>
</comment>
<keyword evidence="4" id="KW-0449">Lipoprotein</keyword>
<evidence type="ECO:0000256" key="5">
    <source>
        <dbReference type="ARBA" id="ARBA00024045"/>
    </source>
</evidence>
<dbReference type="GO" id="GO:0046872">
    <property type="term" value="F:metal ion binding"/>
    <property type="evidence" value="ECO:0007669"/>
    <property type="project" value="UniProtKB-KW"/>
</dbReference>
<evidence type="ECO:0000313" key="8">
    <source>
        <dbReference type="Proteomes" id="UP001632038"/>
    </source>
</evidence>
<protein>
    <recommendedName>
        <fullName evidence="6">HMA domain-containing protein</fullName>
    </recommendedName>
</protein>
<keyword evidence="4" id="KW-0636">Prenylation</keyword>
<dbReference type="Pfam" id="PF00403">
    <property type="entry name" value="HMA"/>
    <property type="match status" value="1"/>
</dbReference>
<dbReference type="GO" id="GO:0009626">
    <property type="term" value="P:plant-type hypersensitive response"/>
    <property type="evidence" value="ECO:0007669"/>
    <property type="project" value="UniProtKB-KW"/>
</dbReference>
<evidence type="ECO:0000256" key="2">
    <source>
        <dbReference type="ARBA" id="ARBA00022481"/>
    </source>
</evidence>
<keyword evidence="2" id="KW-0488">Methylation</keyword>
<dbReference type="CDD" id="cd00371">
    <property type="entry name" value="HMA"/>
    <property type="match status" value="1"/>
</dbReference>
<dbReference type="Gene3D" id="3.30.70.100">
    <property type="match status" value="1"/>
</dbReference>
<reference evidence="8" key="1">
    <citation type="journal article" date="2024" name="IScience">
        <title>Strigolactones Initiate the Formation of Haustorium-like Structures in Castilleja.</title>
        <authorList>
            <person name="Buerger M."/>
            <person name="Peterson D."/>
            <person name="Chory J."/>
        </authorList>
    </citation>
    <scope>NUCLEOTIDE SEQUENCE [LARGE SCALE GENOMIC DNA]</scope>
</reference>
<keyword evidence="8" id="KW-1185">Reference proteome</keyword>
<evidence type="ECO:0000256" key="4">
    <source>
        <dbReference type="ARBA" id="ARBA00023289"/>
    </source>
</evidence>
<dbReference type="Proteomes" id="UP001632038">
    <property type="component" value="Unassembled WGS sequence"/>
</dbReference>
<dbReference type="EMBL" id="JAVIJP010000017">
    <property type="protein sequence ID" value="KAL3640395.1"/>
    <property type="molecule type" value="Genomic_DNA"/>
</dbReference>